<gene>
    <name evidence="1" type="ORF">D9611_009739</name>
</gene>
<comment type="caution">
    <text evidence="1">The sequence shown here is derived from an EMBL/GenBank/DDBJ whole genome shotgun (WGS) entry which is preliminary data.</text>
</comment>
<reference evidence="1 2" key="1">
    <citation type="journal article" date="2020" name="ISME J.">
        <title>Uncovering the hidden diversity of litter-decomposition mechanisms in mushroom-forming fungi.</title>
        <authorList>
            <person name="Floudas D."/>
            <person name="Bentzer J."/>
            <person name="Ahren D."/>
            <person name="Johansson T."/>
            <person name="Persson P."/>
            <person name="Tunlid A."/>
        </authorList>
    </citation>
    <scope>NUCLEOTIDE SEQUENCE [LARGE SCALE GENOMIC DNA]</scope>
    <source>
        <strain evidence="1 2">CBS 175.51</strain>
    </source>
</reference>
<sequence length="486" mass="52238">MSRYYSLQISAVLTGHAYLELFVLQRTPPYLNLASLHRSQVPPYLLPSSTEFRLQMPGQVTMSVGPARDRHSSISPLSTLQRALETLATTPPNFSNHMIVSSQLTTIRDVCAEVWSRDGAHGLARASSMIMLHMHIVLEGIEQLLTAHISVSSSFITALATSTLTSILPLCAPTLSNGHGTSSLCLRTAFVVLQCWNHQGSIGGPVDGPQQAGSCVGMIRLMGVYLEQPGASIAIAGALQERHLLQELTIDSAACRLAQIPSRIRGGLTLDGAVGQILVIFGLLKALTRNVEAWAPIIRFKVVLLLFQALSYLSTSTRISDDAAIVAIPQIAHETFQWLKAKSVGIPKKMAQAVEGGALSIISATLGSPHGSPGTDCYDSVFNDLALVALHTCYPALLKPLKHALSTRSVSRDNGGERAQGLWTIIEANLARSLAHYERGVSAVVCDNLTHSEVSNDSIDPSGATKADWSLHRAECEDAKEIYLVT</sequence>
<organism evidence="1 2">
    <name type="scientific">Ephemerocybe angulata</name>
    <dbReference type="NCBI Taxonomy" id="980116"/>
    <lineage>
        <taxon>Eukaryota</taxon>
        <taxon>Fungi</taxon>
        <taxon>Dikarya</taxon>
        <taxon>Basidiomycota</taxon>
        <taxon>Agaricomycotina</taxon>
        <taxon>Agaricomycetes</taxon>
        <taxon>Agaricomycetidae</taxon>
        <taxon>Agaricales</taxon>
        <taxon>Agaricineae</taxon>
        <taxon>Psathyrellaceae</taxon>
        <taxon>Ephemerocybe</taxon>
    </lineage>
</organism>
<dbReference type="EMBL" id="JAACJK010000060">
    <property type="protein sequence ID" value="KAF5335831.1"/>
    <property type="molecule type" value="Genomic_DNA"/>
</dbReference>
<dbReference type="Proteomes" id="UP000541558">
    <property type="component" value="Unassembled WGS sequence"/>
</dbReference>
<protein>
    <submittedName>
        <fullName evidence="1">Uncharacterized protein</fullName>
    </submittedName>
</protein>
<proteinExistence type="predicted"/>
<accession>A0A8H5FGD8</accession>
<evidence type="ECO:0000313" key="2">
    <source>
        <dbReference type="Proteomes" id="UP000541558"/>
    </source>
</evidence>
<name>A0A8H5FGD8_9AGAR</name>
<keyword evidence="2" id="KW-1185">Reference proteome</keyword>
<dbReference type="AlphaFoldDB" id="A0A8H5FGD8"/>
<evidence type="ECO:0000313" key="1">
    <source>
        <dbReference type="EMBL" id="KAF5335831.1"/>
    </source>
</evidence>